<feature type="region of interest" description="Disordered" evidence="10">
    <location>
        <begin position="247"/>
        <end position="273"/>
    </location>
</feature>
<comment type="caution">
    <text evidence="14">The sequence shown here is derived from an EMBL/GenBank/DDBJ whole genome shotgun (WGS) entry which is preliminary data.</text>
</comment>
<dbReference type="EMBL" id="MCFA01000160">
    <property type="protein sequence ID" value="ORY02182.1"/>
    <property type="molecule type" value="Genomic_DNA"/>
</dbReference>
<proteinExistence type="inferred from homology"/>
<evidence type="ECO:0000259" key="13">
    <source>
        <dbReference type="PROSITE" id="PS52012"/>
    </source>
</evidence>
<evidence type="ECO:0000256" key="1">
    <source>
        <dbReference type="ARBA" id="ARBA00004589"/>
    </source>
</evidence>
<keyword evidence="11" id="KW-0812">Transmembrane</keyword>
<gene>
    <name evidence="14" type="ORF">BCR34DRAFT_605663</name>
</gene>
<dbReference type="InterPro" id="IPR008427">
    <property type="entry name" value="Extracellular_membr_CFEM_dom"/>
</dbReference>
<accession>A0A1Y1YVV4</accession>
<evidence type="ECO:0000256" key="6">
    <source>
        <dbReference type="ARBA" id="ARBA00022729"/>
    </source>
</evidence>
<comment type="subcellular location">
    <subcellularLocation>
        <location evidence="1">Membrane</location>
        <topology evidence="1">Lipid-anchor</topology>
        <topology evidence="1">GPI-anchor</topology>
    </subcellularLocation>
    <subcellularLocation>
        <location evidence="2">Secreted</location>
    </subcellularLocation>
</comment>
<comment type="caution">
    <text evidence="9">Lacks conserved residue(s) required for the propagation of feature annotation.</text>
</comment>
<evidence type="ECO:0000256" key="2">
    <source>
        <dbReference type="ARBA" id="ARBA00004613"/>
    </source>
</evidence>
<feature type="compositionally biased region" description="Basic and acidic residues" evidence="10">
    <location>
        <begin position="309"/>
        <end position="322"/>
    </location>
</feature>
<evidence type="ECO:0000256" key="5">
    <source>
        <dbReference type="ARBA" id="ARBA00022622"/>
    </source>
</evidence>
<feature type="chain" id="PRO_5012914731" description="CFEM domain-containing protein" evidence="12">
    <location>
        <begin position="18"/>
        <end position="322"/>
    </location>
</feature>
<feature type="transmembrane region" description="Helical" evidence="11">
    <location>
        <begin position="187"/>
        <end position="211"/>
    </location>
</feature>
<evidence type="ECO:0000256" key="8">
    <source>
        <dbReference type="ARBA" id="ARBA00023288"/>
    </source>
</evidence>
<keyword evidence="8" id="KW-0449">Lipoprotein</keyword>
<comment type="similarity">
    <text evidence="3">Belongs to the RBT5 family.</text>
</comment>
<evidence type="ECO:0000256" key="9">
    <source>
        <dbReference type="PROSITE-ProRule" id="PRU01356"/>
    </source>
</evidence>
<keyword evidence="7" id="KW-1015">Disulfide bond</keyword>
<evidence type="ECO:0000256" key="11">
    <source>
        <dbReference type="SAM" id="Phobius"/>
    </source>
</evidence>
<keyword evidence="11" id="KW-1133">Transmembrane helix</keyword>
<dbReference type="Proteomes" id="UP000193144">
    <property type="component" value="Unassembled WGS sequence"/>
</dbReference>
<evidence type="ECO:0000256" key="10">
    <source>
        <dbReference type="SAM" id="MobiDB-lite"/>
    </source>
</evidence>
<keyword evidence="5" id="KW-0336">GPI-anchor</keyword>
<evidence type="ECO:0000256" key="12">
    <source>
        <dbReference type="SAM" id="SignalP"/>
    </source>
</evidence>
<feature type="compositionally biased region" description="Polar residues" evidence="10">
    <location>
        <begin position="258"/>
        <end position="271"/>
    </location>
</feature>
<dbReference type="GO" id="GO:0005576">
    <property type="term" value="C:extracellular region"/>
    <property type="evidence" value="ECO:0007669"/>
    <property type="project" value="UniProtKB-SubCell"/>
</dbReference>
<name>A0A1Y1YVV4_9PLEO</name>
<feature type="signal peptide" evidence="12">
    <location>
        <begin position="1"/>
        <end position="17"/>
    </location>
</feature>
<organism evidence="14 15">
    <name type="scientific">Clohesyomyces aquaticus</name>
    <dbReference type="NCBI Taxonomy" id="1231657"/>
    <lineage>
        <taxon>Eukaryota</taxon>
        <taxon>Fungi</taxon>
        <taxon>Dikarya</taxon>
        <taxon>Ascomycota</taxon>
        <taxon>Pezizomycotina</taxon>
        <taxon>Dothideomycetes</taxon>
        <taxon>Pleosporomycetidae</taxon>
        <taxon>Pleosporales</taxon>
        <taxon>Lindgomycetaceae</taxon>
        <taxon>Clohesyomyces</taxon>
    </lineage>
</organism>
<dbReference type="Pfam" id="PF05730">
    <property type="entry name" value="CFEM"/>
    <property type="match status" value="1"/>
</dbReference>
<evidence type="ECO:0000256" key="4">
    <source>
        <dbReference type="ARBA" id="ARBA00022525"/>
    </source>
</evidence>
<evidence type="ECO:0000313" key="15">
    <source>
        <dbReference type="Proteomes" id="UP000193144"/>
    </source>
</evidence>
<evidence type="ECO:0000256" key="3">
    <source>
        <dbReference type="ARBA" id="ARBA00010031"/>
    </source>
</evidence>
<dbReference type="PROSITE" id="PS52012">
    <property type="entry name" value="CFEM"/>
    <property type="match status" value="1"/>
</dbReference>
<dbReference type="GO" id="GO:0098552">
    <property type="term" value="C:side of membrane"/>
    <property type="evidence" value="ECO:0007669"/>
    <property type="project" value="UniProtKB-KW"/>
</dbReference>
<protein>
    <recommendedName>
        <fullName evidence="13">CFEM domain-containing protein</fullName>
    </recommendedName>
</protein>
<evidence type="ECO:0000256" key="7">
    <source>
        <dbReference type="ARBA" id="ARBA00023157"/>
    </source>
</evidence>
<feature type="domain" description="CFEM" evidence="13">
    <location>
        <begin position="1"/>
        <end position="104"/>
    </location>
</feature>
<keyword evidence="4" id="KW-0964">Secreted</keyword>
<reference evidence="14 15" key="1">
    <citation type="submission" date="2016-07" db="EMBL/GenBank/DDBJ databases">
        <title>Pervasive Adenine N6-methylation of Active Genes in Fungi.</title>
        <authorList>
            <consortium name="DOE Joint Genome Institute"/>
            <person name="Mondo S.J."/>
            <person name="Dannebaum R.O."/>
            <person name="Kuo R.C."/>
            <person name="Labutti K."/>
            <person name="Haridas S."/>
            <person name="Kuo A."/>
            <person name="Salamov A."/>
            <person name="Ahrendt S.R."/>
            <person name="Lipzen A."/>
            <person name="Sullivan W."/>
            <person name="Andreopoulos W.B."/>
            <person name="Clum A."/>
            <person name="Lindquist E."/>
            <person name="Daum C."/>
            <person name="Ramamoorthy G.K."/>
            <person name="Gryganskyi A."/>
            <person name="Culley D."/>
            <person name="Magnuson J.K."/>
            <person name="James T.Y."/>
            <person name="O'Malley M.A."/>
            <person name="Stajich J.E."/>
            <person name="Spatafora J.W."/>
            <person name="Visel A."/>
            <person name="Grigoriev I.V."/>
        </authorList>
    </citation>
    <scope>NUCLEOTIDE SEQUENCE [LARGE SCALE GENOMIC DNA]</scope>
    <source>
        <strain evidence="14 15">CBS 115471</strain>
    </source>
</reference>
<sequence length="322" mass="32880">MKTILCLIITLSSVSMGQNTLPYCAYACLNYTPTVCTSTQCKCTMGSYQNAVADCVIYECTSQADRGAAYQAASASCASIGVALSAYPQQYGVSTPIAGGSPTSVVESIGGVVSAAGPTGRFSSVALESTGTASLTAAVAGLTGSAAVGSVTVFATGSTFPAQPGGANGSNPTSTPTAKKSSVSSGAVAGISIGITLAVVTIAAVAGYLLWRRRRQLKPTLAVAPAAPAPQPSMADETWKYPVVSQIPSQQPQHNAPIPQQQSHPGSQPWSPSFLLRSELATSGVQQVVARHQFPHSELPVGDGPPTGHELEGQRVDVHEMK</sequence>
<keyword evidence="6 12" id="KW-0732">Signal</keyword>
<feature type="region of interest" description="Disordered" evidence="10">
    <location>
        <begin position="161"/>
        <end position="182"/>
    </location>
</feature>
<feature type="region of interest" description="Disordered" evidence="10">
    <location>
        <begin position="296"/>
        <end position="322"/>
    </location>
</feature>
<evidence type="ECO:0000313" key="14">
    <source>
        <dbReference type="EMBL" id="ORY02182.1"/>
    </source>
</evidence>
<keyword evidence="5" id="KW-0325">Glycoprotein</keyword>
<keyword evidence="15" id="KW-1185">Reference proteome</keyword>
<keyword evidence="11" id="KW-0472">Membrane</keyword>
<dbReference type="AlphaFoldDB" id="A0A1Y1YVV4"/>